<dbReference type="STRING" id="44252.DJ90_1847"/>
<dbReference type="RefSeq" id="WP_036624040.1">
    <property type="nucleotide sequence ID" value="NZ_BGML01000001.1"/>
</dbReference>
<dbReference type="EMBL" id="JMQA01000001">
    <property type="protein sequence ID" value="KFN12215.1"/>
    <property type="molecule type" value="Genomic_DNA"/>
</dbReference>
<dbReference type="Pfam" id="PF01764">
    <property type="entry name" value="Lipase_3"/>
    <property type="match status" value="1"/>
</dbReference>
<dbReference type="Proteomes" id="UP000442469">
    <property type="component" value="Unassembled WGS sequence"/>
</dbReference>
<dbReference type="AlphaFoldDB" id="A0A090ZPM3"/>
<dbReference type="PANTHER" id="PTHR45856:SF24">
    <property type="entry name" value="FUNGAL LIPASE-LIKE DOMAIN-CONTAINING PROTEIN"/>
    <property type="match status" value="1"/>
</dbReference>
<dbReference type="PATRIC" id="fig|44252.3.peg.46"/>
<dbReference type="PANTHER" id="PTHR45856">
    <property type="entry name" value="ALPHA/BETA-HYDROLASES SUPERFAMILY PROTEIN"/>
    <property type="match status" value="1"/>
</dbReference>
<dbReference type="SUPFAM" id="SSF53474">
    <property type="entry name" value="alpha/beta-Hydrolases"/>
    <property type="match status" value="1"/>
</dbReference>
<dbReference type="Proteomes" id="UP000029278">
    <property type="component" value="Unassembled WGS sequence"/>
</dbReference>
<evidence type="ECO:0000259" key="1">
    <source>
        <dbReference type="Pfam" id="PF01764"/>
    </source>
</evidence>
<evidence type="ECO:0000313" key="3">
    <source>
        <dbReference type="EMBL" id="MUG23552.1"/>
    </source>
</evidence>
<dbReference type="CDD" id="cd00519">
    <property type="entry name" value="Lipase_3"/>
    <property type="match status" value="1"/>
</dbReference>
<feature type="domain" description="Fungal lipase-type" evidence="1">
    <location>
        <begin position="67"/>
        <end position="195"/>
    </location>
</feature>
<keyword evidence="4" id="KW-1185">Reference proteome</keyword>
<dbReference type="GO" id="GO:0006629">
    <property type="term" value="P:lipid metabolic process"/>
    <property type="evidence" value="ECO:0007669"/>
    <property type="project" value="InterPro"/>
</dbReference>
<dbReference type="Gene3D" id="3.40.50.1820">
    <property type="entry name" value="alpha/beta hydrolase"/>
    <property type="match status" value="1"/>
</dbReference>
<dbReference type="GeneID" id="77008097"/>
<dbReference type="OrthoDB" id="5522031at2"/>
<reference evidence="2 4" key="1">
    <citation type="submission" date="2014-04" db="EMBL/GenBank/DDBJ databases">
        <authorList>
            <person name="Bishop-Lilly K.A."/>
            <person name="Broomall S.M."/>
            <person name="Chain P.S."/>
            <person name="Chertkov O."/>
            <person name="Coyne S.R."/>
            <person name="Daligault H.E."/>
            <person name="Davenport K.W."/>
            <person name="Erkkila T."/>
            <person name="Frey K.G."/>
            <person name="Gibbons H.S."/>
            <person name="Gu W."/>
            <person name="Jaissle J."/>
            <person name="Johnson S.L."/>
            <person name="Koroleva G.I."/>
            <person name="Ladner J.T."/>
            <person name="Lo C.-C."/>
            <person name="Minogue T.D."/>
            <person name="Munk C."/>
            <person name="Palacios G.F."/>
            <person name="Redden C.L."/>
            <person name="Rosenzweig C.N."/>
            <person name="Scholz M.B."/>
            <person name="Teshima H."/>
            <person name="Xu Y."/>
        </authorList>
    </citation>
    <scope>NUCLEOTIDE SEQUENCE [LARGE SCALE GENOMIC DNA]</scope>
    <source>
        <strain evidence="2 4">8244</strain>
    </source>
</reference>
<comment type="caution">
    <text evidence="2">The sequence shown here is derived from an EMBL/GenBank/DDBJ whole genome shotgun (WGS) entry which is preliminary data.</text>
</comment>
<evidence type="ECO:0000313" key="2">
    <source>
        <dbReference type="EMBL" id="KFN12215.1"/>
    </source>
</evidence>
<sequence length="271" mass="29653">MELNAAQVQRALFLAAVCSQTYAQFSNEDGSFVLPPGYSLFDTIEAKSFIGVWERFGFILHSPEEIVIAFRGTSSTTNWIADAIASQKSCGYIKESSLTHRGFTGIYASARKQVLSALRRLPQEKPLFVAGHSLGGALATLCAVDMAANTARTPVLFTFGSPRVGDPDFAKAFAKYVPNSYRIANPFDVVSHAPPYIYKLPKREKTYYYRHVPASCPLIFQNGSVPANHVIESYFAELAKLDADYAERLAAASPGFCPVPVSSRLSLNSFV</sequence>
<protein>
    <submittedName>
        <fullName evidence="2">Lipase family protein</fullName>
    </submittedName>
</protein>
<reference evidence="3 5" key="2">
    <citation type="submission" date="2019-11" db="EMBL/GenBank/DDBJ databases">
        <title>Draft genome sequences of five Paenibacillus species of dairy origin.</title>
        <authorList>
            <person name="Olajide A.M."/>
            <person name="Chen S."/>
            <person name="Lapointe G."/>
        </authorList>
    </citation>
    <scope>NUCLEOTIDE SEQUENCE [LARGE SCALE GENOMIC DNA]</scope>
    <source>
        <strain evidence="3 5">3CT49</strain>
    </source>
</reference>
<dbReference type="InterPro" id="IPR002921">
    <property type="entry name" value="Fungal_lipase-type"/>
</dbReference>
<evidence type="ECO:0000313" key="4">
    <source>
        <dbReference type="Proteomes" id="UP000029278"/>
    </source>
</evidence>
<proteinExistence type="predicted"/>
<dbReference type="InterPro" id="IPR051218">
    <property type="entry name" value="Sec_MonoDiacylglyc_Lipase"/>
</dbReference>
<evidence type="ECO:0000313" key="5">
    <source>
        <dbReference type="Proteomes" id="UP000442469"/>
    </source>
</evidence>
<accession>A0A090ZPM3</accession>
<name>A0A090ZPM3_PAEMA</name>
<gene>
    <name evidence="2" type="ORF">DJ90_1847</name>
    <name evidence="3" type="ORF">GNQ08_14210</name>
</gene>
<organism evidence="2 4">
    <name type="scientific">Paenibacillus macerans</name>
    <name type="common">Bacillus macerans</name>
    <dbReference type="NCBI Taxonomy" id="44252"/>
    <lineage>
        <taxon>Bacteria</taxon>
        <taxon>Bacillati</taxon>
        <taxon>Bacillota</taxon>
        <taxon>Bacilli</taxon>
        <taxon>Bacillales</taxon>
        <taxon>Paenibacillaceae</taxon>
        <taxon>Paenibacillus</taxon>
    </lineage>
</organism>
<dbReference type="EMBL" id="WNZZ01000009">
    <property type="protein sequence ID" value="MUG23552.1"/>
    <property type="molecule type" value="Genomic_DNA"/>
</dbReference>
<dbReference type="InterPro" id="IPR029058">
    <property type="entry name" value="AB_hydrolase_fold"/>
</dbReference>
<dbReference type="HOGENOM" id="CLU_032957_4_3_9"/>